<dbReference type="EMBL" id="CP082781">
    <property type="protein sequence ID" value="UGS26111.1"/>
    <property type="molecule type" value="Genomic_DNA"/>
</dbReference>
<dbReference type="Proteomes" id="UP001199642">
    <property type="component" value="Chromosome"/>
</dbReference>
<evidence type="ECO:0000256" key="5">
    <source>
        <dbReference type="ARBA" id="ARBA00023002"/>
    </source>
</evidence>
<dbReference type="SUPFAM" id="SSF47203">
    <property type="entry name" value="Acyl-CoA dehydrogenase C-terminal domain-like"/>
    <property type="match status" value="1"/>
</dbReference>
<evidence type="ECO:0000256" key="3">
    <source>
        <dbReference type="ARBA" id="ARBA00022630"/>
    </source>
</evidence>
<accession>A0ABY3RTR1</accession>
<feature type="domain" description="Acyl-CoA dehydrogenase/oxidase N-terminal" evidence="7">
    <location>
        <begin position="6"/>
        <end position="83"/>
    </location>
</feature>
<evidence type="ECO:0000313" key="9">
    <source>
        <dbReference type="Proteomes" id="UP001199642"/>
    </source>
</evidence>
<keyword evidence="3" id="KW-0285">Flavoprotein</keyword>
<dbReference type="Gene3D" id="1.10.540.10">
    <property type="entry name" value="Acyl-CoA dehydrogenase/oxidase, N-terminal domain"/>
    <property type="match status" value="1"/>
</dbReference>
<dbReference type="PANTHER" id="PTHR43884">
    <property type="entry name" value="ACYL-COA DEHYDROGENASE"/>
    <property type="match status" value="1"/>
</dbReference>
<gene>
    <name evidence="8" type="ORF">K8F61_15920</name>
</gene>
<dbReference type="InterPro" id="IPR013786">
    <property type="entry name" value="AcylCoA_DH/ox_N"/>
</dbReference>
<dbReference type="SUPFAM" id="SSF56645">
    <property type="entry name" value="Acyl-CoA dehydrogenase NM domain-like"/>
    <property type="match status" value="1"/>
</dbReference>
<dbReference type="PANTHER" id="PTHR43884:SF20">
    <property type="entry name" value="ACYL-COA DEHYDROGENASE FADE28"/>
    <property type="match status" value="1"/>
</dbReference>
<comment type="similarity">
    <text evidence="2">Belongs to the acyl-CoA dehydrogenase family.</text>
</comment>
<dbReference type="Gene3D" id="1.20.140.10">
    <property type="entry name" value="Butyryl-CoA Dehydrogenase, subunit A, domain 3"/>
    <property type="match status" value="1"/>
</dbReference>
<dbReference type="Pfam" id="PF02771">
    <property type="entry name" value="Acyl-CoA_dh_N"/>
    <property type="match status" value="1"/>
</dbReference>
<proteinExistence type="inferred from homology"/>
<evidence type="ECO:0000313" key="8">
    <source>
        <dbReference type="EMBL" id="UGS26111.1"/>
    </source>
</evidence>
<dbReference type="InterPro" id="IPR009075">
    <property type="entry name" value="AcylCo_DH/oxidase_C"/>
</dbReference>
<dbReference type="Pfam" id="PF00441">
    <property type="entry name" value="Acyl-CoA_dh_1"/>
    <property type="match status" value="1"/>
</dbReference>
<keyword evidence="9" id="KW-1185">Reference proteome</keyword>
<evidence type="ECO:0000259" key="7">
    <source>
        <dbReference type="Pfam" id="PF02771"/>
    </source>
</evidence>
<protein>
    <submittedName>
        <fullName evidence="8">Acyl-CoA dehydrogenase family protein</fullName>
    </submittedName>
</protein>
<keyword evidence="5" id="KW-0560">Oxidoreductase</keyword>
<evidence type="ECO:0000256" key="2">
    <source>
        <dbReference type="ARBA" id="ARBA00009347"/>
    </source>
</evidence>
<comment type="cofactor">
    <cofactor evidence="1">
        <name>FAD</name>
        <dbReference type="ChEBI" id="CHEBI:57692"/>
    </cofactor>
</comment>
<evidence type="ECO:0000256" key="4">
    <source>
        <dbReference type="ARBA" id="ARBA00022827"/>
    </source>
</evidence>
<dbReference type="InterPro" id="IPR037069">
    <property type="entry name" value="AcylCoA_DH/ox_N_sf"/>
</dbReference>
<reference evidence="8 9" key="1">
    <citation type="submission" date="2023-01" db="EMBL/GenBank/DDBJ databases">
        <title>Characterization of estradiol degrading bacteria Microbacterium sp. MZT7 and reveal degrading genes through genome analysis.</title>
        <authorList>
            <person name="Hao P."/>
            <person name="Gao Y."/>
        </authorList>
    </citation>
    <scope>NUCLEOTIDE SEQUENCE [LARGE SCALE GENOMIC DNA]</scope>
    <source>
        <strain evidence="8 9">MZT7</strain>
    </source>
</reference>
<dbReference type="InterPro" id="IPR036250">
    <property type="entry name" value="AcylCo_DH-like_C"/>
</dbReference>
<feature type="domain" description="Acyl-CoA dehydrogenase/oxidase C-terminal" evidence="6">
    <location>
        <begin position="186"/>
        <end position="315"/>
    </location>
</feature>
<evidence type="ECO:0000259" key="6">
    <source>
        <dbReference type="Pfam" id="PF00441"/>
    </source>
</evidence>
<name>A0ABY3RTR1_9MICO</name>
<dbReference type="RefSeq" id="WP_231819820.1">
    <property type="nucleotide sequence ID" value="NZ_CP082781.1"/>
</dbReference>
<organism evidence="8 9">
    <name type="scientific">Microbacterium resistens</name>
    <dbReference type="NCBI Taxonomy" id="156977"/>
    <lineage>
        <taxon>Bacteria</taxon>
        <taxon>Bacillati</taxon>
        <taxon>Actinomycetota</taxon>
        <taxon>Actinomycetes</taxon>
        <taxon>Micrococcales</taxon>
        <taxon>Microbacteriaceae</taxon>
        <taxon>Microbacterium</taxon>
    </lineage>
</organism>
<sequence length="327" mass="33755">MRLLTTEEQDAVAAAIDDVVEAAGGADVAQSWAAGDLSAGLALWAQFAELGLTGLRVPETEGGFGGGLDDLVVVFERLGFHGVPGPYVETVALLPRLISEADRAALVGGAVATAAVSGLSPFAPDPDAATLRYVVDGDRIAPATLERTGQSLAPTRRLGVLAADGEARAITPDARASAEREAVLAASAVLLGAGERLLREAVQYAGVREQFGRPIGEFQALKHQLADVRVALSFARPLLWNAALTADTGTGDRDSSAAKIAASEAATRAARVALQVHGAIGYTAEHPLRIWLGLVPALSRVWGTPAQHRARVAGAILSDGSSARERA</sequence>
<dbReference type="InterPro" id="IPR009100">
    <property type="entry name" value="AcylCoA_DH/oxidase_NM_dom_sf"/>
</dbReference>
<evidence type="ECO:0000256" key="1">
    <source>
        <dbReference type="ARBA" id="ARBA00001974"/>
    </source>
</evidence>
<keyword evidence="4" id="KW-0274">FAD</keyword>